<dbReference type="RefSeq" id="WP_119971679.1">
    <property type="nucleotide sequence ID" value="NZ_JBHSQA010000005.1"/>
</dbReference>
<comment type="subcellular location">
    <subcellularLocation>
        <location evidence="2">Cell membrane</location>
    </subcellularLocation>
</comment>
<evidence type="ECO:0000256" key="7">
    <source>
        <dbReference type="ARBA" id="ARBA00022777"/>
    </source>
</evidence>
<evidence type="ECO:0000256" key="4">
    <source>
        <dbReference type="ARBA" id="ARBA00022553"/>
    </source>
</evidence>
<feature type="transmembrane region" description="Helical" evidence="13">
    <location>
        <begin position="176"/>
        <end position="198"/>
    </location>
</feature>
<dbReference type="OrthoDB" id="9786919at2"/>
<evidence type="ECO:0000256" key="3">
    <source>
        <dbReference type="ARBA" id="ARBA00012438"/>
    </source>
</evidence>
<dbReference type="PANTHER" id="PTHR45436">
    <property type="entry name" value="SENSOR HISTIDINE KINASE YKOH"/>
    <property type="match status" value="1"/>
</dbReference>
<dbReference type="GO" id="GO:0005886">
    <property type="term" value="C:plasma membrane"/>
    <property type="evidence" value="ECO:0007669"/>
    <property type="project" value="UniProtKB-SubCell"/>
</dbReference>
<comment type="catalytic activity">
    <reaction evidence="1">
        <text>ATP + protein L-histidine = ADP + protein N-phospho-L-histidine.</text>
        <dbReference type="EC" id="2.7.13.3"/>
    </reaction>
</comment>
<name>A0A3A5MKG2_9MICO</name>
<dbReference type="SMART" id="SM00387">
    <property type="entry name" value="HATPase_c"/>
    <property type="match status" value="1"/>
</dbReference>
<dbReference type="InterPro" id="IPR050428">
    <property type="entry name" value="TCS_sensor_his_kinase"/>
</dbReference>
<feature type="coiled-coil region" evidence="11">
    <location>
        <begin position="236"/>
        <end position="284"/>
    </location>
</feature>
<evidence type="ECO:0000256" key="1">
    <source>
        <dbReference type="ARBA" id="ARBA00000085"/>
    </source>
</evidence>
<dbReference type="Gene3D" id="3.30.565.10">
    <property type="entry name" value="Histidine kinase-like ATPase, C-terminal domain"/>
    <property type="match status" value="1"/>
</dbReference>
<protein>
    <recommendedName>
        <fullName evidence="3">histidine kinase</fullName>
        <ecNumber evidence="3">2.7.13.3</ecNumber>
    </recommendedName>
</protein>
<dbReference type="InterPro" id="IPR036097">
    <property type="entry name" value="HisK_dim/P_sf"/>
</dbReference>
<evidence type="ECO:0000256" key="12">
    <source>
        <dbReference type="SAM" id="MobiDB-lite"/>
    </source>
</evidence>
<dbReference type="PROSITE" id="PS50885">
    <property type="entry name" value="HAMP"/>
    <property type="match status" value="1"/>
</dbReference>
<evidence type="ECO:0000256" key="5">
    <source>
        <dbReference type="ARBA" id="ARBA00022679"/>
    </source>
</evidence>
<dbReference type="PANTHER" id="PTHR45436:SF5">
    <property type="entry name" value="SENSOR HISTIDINE KINASE TRCS"/>
    <property type="match status" value="1"/>
</dbReference>
<dbReference type="Proteomes" id="UP000272015">
    <property type="component" value="Unassembled WGS sequence"/>
</dbReference>
<dbReference type="InterPro" id="IPR003594">
    <property type="entry name" value="HATPase_dom"/>
</dbReference>
<feature type="compositionally biased region" description="Gly residues" evidence="12">
    <location>
        <begin position="107"/>
        <end position="117"/>
    </location>
</feature>
<proteinExistence type="predicted"/>
<keyword evidence="17" id="KW-1185">Reference proteome</keyword>
<keyword evidence="11" id="KW-0175">Coiled coil</keyword>
<evidence type="ECO:0000256" key="9">
    <source>
        <dbReference type="ARBA" id="ARBA00023012"/>
    </source>
</evidence>
<keyword evidence="8 13" id="KW-1133">Transmembrane helix</keyword>
<keyword evidence="10 13" id="KW-0472">Membrane</keyword>
<dbReference type="SUPFAM" id="SSF55874">
    <property type="entry name" value="ATPase domain of HSP90 chaperone/DNA topoisomerase II/histidine kinase"/>
    <property type="match status" value="1"/>
</dbReference>
<dbReference type="EMBL" id="QZVS01000058">
    <property type="protein sequence ID" value="RJT90597.1"/>
    <property type="molecule type" value="Genomic_DNA"/>
</dbReference>
<keyword evidence="9" id="KW-0902">Two-component regulatory system</keyword>
<dbReference type="SMART" id="SM00388">
    <property type="entry name" value="HisKA"/>
    <property type="match status" value="1"/>
</dbReference>
<keyword evidence="4" id="KW-0597">Phosphoprotein</keyword>
<keyword evidence="6 13" id="KW-0812">Transmembrane</keyword>
<dbReference type="GO" id="GO:0000155">
    <property type="term" value="F:phosphorelay sensor kinase activity"/>
    <property type="evidence" value="ECO:0007669"/>
    <property type="project" value="InterPro"/>
</dbReference>
<evidence type="ECO:0000256" key="13">
    <source>
        <dbReference type="SAM" id="Phobius"/>
    </source>
</evidence>
<dbReference type="PRINTS" id="PR00344">
    <property type="entry name" value="BCTRLSENSOR"/>
</dbReference>
<reference evidence="16 17" key="1">
    <citation type="submission" date="2018-09" db="EMBL/GenBank/DDBJ databases">
        <title>Novel species of Cryobacterium.</title>
        <authorList>
            <person name="Liu Q."/>
            <person name="Xin Y.-H."/>
        </authorList>
    </citation>
    <scope>NUCLEOTIDE SEQUENCE [LARGE SCALE GENOMIC DNA]</scope>
    <source>
        <strain evidence="16 17">Hh39</strain>
    </source>
</reference>
<evidence type="ECO:0000256" key="10">
    <source>
        <dbReference type="ARBA" id="ARBA00023136"/>
    </source>
</evidence>
<feature type="domain" description="Histidine kinase" evidence="14">
    <location>
        <begin position="284"/>
        <end position="514"/>
    </location>
</feature>
<dbReference type="InterPro" id="IPR005467">
    <property type="entry name" value="His_kinase_dom"/>
</dbReference>
<organism evidence="16 17">
    <name type="scientific">Cryobacterium melibiosiphilum</name>
    <dbReference type="NCBI Taxonomy" id="995039"/>
    <lineage>
        <taxon>Bacteria</taxon>
        <taxon>Bacillati</taxon>
        <taxon>Actinomycetota</taxon>
        <taxon>Actinomycetes</taxon>
        <taxon>Micrococcales</taxon>
        <taxon>Microbacteriaceae</taxon>
        <taxon>Cryobacterium</taxon>
    </lineage>
</organism>
<dbReference type="SUPFAM" id="SSF47384">
    <property type="entry name" value="Homodimeric domain of signal transducing histidine kinase"/>
    <property type="match status" value="1"/>
</dbReference>
<comment type="caution">
    <text evidence="16">The sequence shown here is derived from an EMBL/GenBank/DDBJ whole genome shotgun (WGS) entry which is preliminary data.</text>
</comment>
<dbReference type="Gene3D" id="6.10.340.10">
    <property type="match status" value="1"/>
</dbReference>
<keyword evidence="7 16" id="KW-0418">Kinase</keyword>
<sequence length="517" mass="53895">MTGLTGLTGSLARMPMRTTSLRLRVIAAVLTALTLVLVSVGILINVVLGEQLRADLEQRLLDRAGYAQILAEEGLAAQALANQLTGEDVRVSYEVDGDTVYGRQEPGQGGGPAGAPGDGDAPGQPGQAPDPAPGTVVTQSGDRVSVTQTIDGGTLTLSSSEAGIDQTLAQLRTIELIAGAITLVVTGALLTGIVGVALRPLTRMTEVFVAITSGNRGGRLRPSNPRTEIGRTAVAIDDMLNALETAENTARTAEAAARASELTARTAEATAVAAEDRMRQLLADVSHELRTPVAGLQASAETVLRDNPARLAREQLLVGMIHETHRAGRLVADLLLMTRLDQAQAGAAGDGAHLGAHPDSGQRMFHPVNLTQLSTRIVAEQLLLAQGRTLDLVAAGDDVWVHGDAERLTQVVTNLLDNARHATEPGGSIRLELGRTADEVRLSVTDSGAGVPPADRERIFERFVRLDESRASNRGGSGLGLPIARALARAHGGTLACVGTAGGARFELTLPRVPALP</sequence>
<dbReference type="InterPro" id="IPR004358">
    <property type="entry name" value="Sig_transdc_His_kin-like_C"/>
</dbReference>
<evidence type="ECO:0000259" key="14">
    <source>
        <dbReference type="PROSITE" id="PS50109"/>
    </source>
</evidence>
<feature type="compositionally biased region" description="Low complexity" evidence="12">
    <location>
        <begin position="118"/>
        <end position="129"/>
    </location>
</feature>
<dbReference type="AlphaFoldDB" id="A0A3A5MKG2"/>
<gene>
    <name evidence="16" type="ORF">D6T64_03510</name>
</gene>
<feature type="region of interest" description="Disordered" evidence="12">
    <location>
        <begin position="99"/>
        <end position="141"/>
    </location>
</feature>
<evidence type="ECO:0000256" key="2">
    <source>
        <dbReference type="ARBA" id="ARBA00004236"/>
    </source>
</evidence>
<evidence type="ECO:0000256" key="6">
    <source>
        <dbReference type="ARBA" id="ARBA00022692"/>
    </source>
</evidence>
<evidence type="ECO:0000256" key="8">
    <source>
        <dbReference type="ARBA" id="ARBA00022989"/>
    </source>
</evidence>
<dbReference type="InterPro" id="IPR036890">
    <property type="entry name" value="HATPase_C_sf"/>
</dbReference>
<dbReference type="FunFam" id="3.30.565.10:FF:000006">
    <property type="entry name" value="Sensor histidine kinase WalK"/>
    <property type="match status" value="1"/>
</dbReference>
<dbReference type="InterPro" id="IPR003661">
    <property type="entry name" value="HisK_dim/P_dom"/>
</dbReference>
<feature type="domain" description="HAMP" evidence="15">
    <location>
        <begin position="195"/>
        <end position="248"/>
    </location>
</feature>
<feature type="transmembrane region" description="Helical" evidence="13">
    <location>
        <begin position="25"/>
        <end position="48"/>
    </location>
</feature>
<accession>A0A3A5MKG2</accession>
<dbReference type="SMART" id="SM00304">
    <property type="entry name" value="HAMP"/>
    <property type="match status" value="1"/>
</dbReference>
<keyword evidence="5" id="KW-0808">Transferase</keyword>
<dbReference type="CDD" id="cd00075">
    <property type="entry name" value="HATPase"/>
    <property type="match status" value="1"/>
</dbReference>
<evidence type="ECO:0000256" key="11">
    <source>
        <dbReference type="SAM" id="Coils"/>
    </source>
</evidence>
<dbReference type="PROSITE" id="PS50109">
    <property type="entry name" value="HIS_KIN"/>
    <property type="match status" value="1"/>
</dbReference>
<evidence type="ECO:0000313" key="17">
    <source>
        <dbReference type="Proteomes" id="UP000272015"/>
    </source>
</evidence>
<dbReference type="Pfam" id="PF00512">
    <property type="entry name" value="HisKA"/>
    <property type="match status" value="1"/>
</dbReference>
<evidence type="ECO:0000259" key="15">
    <source>
        <dbReference type="PROSITE" id="PS50885"/>
    </source>
</evidence>
<dbReference type="EC" id="2.7.13.3" evidence="3"/>
<dbReference type="Pfam" id="PF00672">
    <property type="entry name" value="HAMP"/>
    <property type="match status" value="1"/>
</dbReference>
<dbReference type="Gene3D" id="1.10.287.130">
    <property type="match status" value="1"/>
</dbReference>
<dbReference type="Pfam" id="PF02518">
    <property type="entry name" value="HATPase_c"/>
    <property type="match status" value="1"/>
</dbReference>
<dbReference type="InterPro" id="IPR003660">
    <property type="entry name" value="HAMP_dom"/>
</dbReference>
<dbReference type="CDD" id="cd00082">
    <property type="entry name" value="HisKA"/>
    <property type="match status" value="1"/>
</dbReference>
<evidence type="ECO:0000313" key="16">
    <source>
        <dbReference type="EMBL" id="RJT90597.1"/>
    </source>
</evidence>